<dbReference type="EMBL" id="GL385406">
    <property type="protein sequence ID" value="EJT69110.1"/>
    <property type="molecule type" value="Genomic_DNA"/>
</dbReference>
<name>J3PIP9_GAET3</name>
<dbReference type="VEuPathDB" id="FungiDB:GGTG_13378"/>
<proteinExistence type="predicted"/>
<dbReference type="HOGENOM" id="CLU_1547664_0_0_1"/>
<gene>
    <name evidence="2" type="primary">20353836</name>
    <name evidence="1" type="ORF">GGTG_13378</name>
</gene>
<accession>J3PIP9</accession>
<reference evidence="1" key="2">
    <citation type="submission" date="2010-07" db="EMBL/GenBank/DDBJ databases">
        <authorList>
            <consortium name="The Broad Institute Genome Sequencing Platform"/>
            <consortium name="Broad Institute Genome Sequencing Center for Infectious Disease"/>
            <person name="Ma L.-J."/>
            <person name="Dead R."/>
            <person name="Young S."/>
            <person name="Zeng Q."/>
            <person name="Koehrsen M."/>
            <person name="Alvarado L."/>
            <person name="Berlin A."/>
            <person name="Chapman S.B."/>
            <person name="Chen Z."/>
            <person name="Freedman E."/>
            <person name="Gellesch M."/>
            <person name="Goldberg J."/>
            <person name="Griggs A."/>
            <person name="Gujja S."/>
            <person name="Heilman E.R."/>
            <person name="Heiman D."/>
            <person name="Hepburn T."/>
            <person name="Howarth C."/>
            <person name="Jen D."/>
            <person name="Larson L."/>
            <person name="Mehta T."/>
            <person name="Neiman D."/>
            <person name="Pearson M."/>
            <person name="Roberts A."/>
            <person name="Saif S."/>
            <person name="Shea T."/>
            <person name="Shenoy N."/>
            <person name="Sisk P."/>
            <person name="Stolte C."/>
            <person name="Sykes S."/>
            <person name="Walk T."/>
            <person name="White J."/>
            <person name="Yandava C."/>
            <person name="Haas B."/>
            <person name="Nusbaum C."/>
            <person name="Birren B."/>
        </authorList>
    </citation>
    <scope>NUCLEOTIDE SEQUENCE</scope>
    <source>
        <strain evidence="1">R3-111a-1</strain>
    </source>
</reference>
<protein>
    <submittedName>
        <fullName evidence="1 2">Uncharacterized protein</fullName>
    </submittedName>
</protein>
<sequence>MFWLETCRLRERYGERPDGRPWWLHNKKCGGRVETAPPVNGSLHMLPPNHATCLVNFQRRGGKGCVLLGPVAVALLATPSCCASAARRPKLALQYPFCHFPAQYFVGDQAPTPTELFSNAFFMPAYSPRGMPTGEVVLPSHLVAVWGETPGGCGYLPCWQFTFTNRSPIGGCM</sequence>
<reference evidence="2" key="5">
    <citation type="submission" date="2018-04" db="UniProtKB">
        <authorList>
            <consortium name="EnsemblFungi"/>
        </authorList>
    </citation>
    <scope>IDENTIFICATION</scope>
    <source>
        <strain evidence="2">R3-111a-1</strain>
    </source>
</reference>
<dbReference type="GeneID" id="20353836"/>
<organism evidence="1">
    <name type="scientific">Gaeumannomyces tritici (strain R3-111a-1)</name>
    <name type="common">Wheat and barley take-all root rot fungus</name>
    <name type="synonym">Gaeumannomyces graminis var. tritici</name>
    <dbReference type="NCBI Taxonomy" id="644352"/>
    <lineage>
        <taxon>Eukaryota</taxon>
        <taxon>Fungi</taxon>
        <taxon>Dikarya</taxon>
        <taxon>Ascomycota</taxon>
        <taxon>Pezizomycotina</taxon>
        <taxon>Sordariomycetes</taxon>
        <taxon>Sordariomycetidae</taxon>
        <taxon>Magnaporthales</taxon>
        <taxon>Magnaporthaceae</taxon>
        <taxon>Gaeumannomyces</taxon>
    </lineage>
</organism>
<dbReference type="AlphaFoldDB" id="J3PIP9"/>
<dbReference type="Proteomes" id="UP000006039">
    <property type="component" value="Unassembled WGS sequence"/>
</dbReference>
<evidence type="ECO:0000313" key="2">
    <source>
        <dbReference type="EnsemblFungi" id="EJT69110"/>
    </source>
</evidence>
<keyword evidence="3" id="KW-1185">Reference proteome</keyword>
<dbReference type="RefSeq" id="XP_009229548.1">
    <property type="nucleotide sequence ID" value="XM_009231284.1"/>
</dbReference>
<reference evidence="3" key="1">
    <citation type="submission" date="2010-07" db="EMBL/GenBank/DDBJ databases">
        <title>The genome sequence of Gaeumannomyces graminis var. tritici strain R3-111a-1.</title>
        <authorList>
            <consortium name="The Broad Institute Genome Sequencing Platform"/>
            <person name="Ma L.-J."/>
            <person name="Dead R."/>
            <person name="Young S."/>
            <person name="Zeng Q."/>
            <person name="Koehrsen M."/>
            <person name="Alvarado L."/>
            <person name="Berlin A."/>
            <person name="Chapman S.B."/>
            <person name="Chen Z."/>
            <person name="Freedman E."/>
            <person name="Gellesch M."/>
            <person name="Goldberg J."/>
            <person name="Griggs A."/>
            <person name="Gujja S."/>
            <person name="Heilman E.R."/>
            <person name="Heiman D."/>
            <person name="Hepburn T."/>
            <person name="Howarth C."/>
            <person name="Jen D."/>
            <person name="Larson L."/>
            <person name="Mehta T."/>
            <person name="Neiman D."/>
            <person name="Pearson M."/>
            <person name="Roberts A."/>
            <person name="Saif S."/>
            <person name="Shea T."/>
            <person name="Shenoy N."/>
            <person name="Sisk P."/>
            <person name="Stolte C."/>
            <person name="Sykes S."/>
            <person name="Walk T."/>
            <person name="White J."/>
            <person name="Yandava C."/>
            <person name="Haas B."/>
            <person name="Nusbaum C."/>
            <person name="Birren B."/>
        </authorList>
    </citation>
    <scope>NUCLEOTIDE SEQUENCE [LARGE SCALE GENOMIC DNA]</scope>
    <source>
        <strain evidence="3">R3-111a-1</strain>
    </source>
</reference>
<evidence type="ECO:0000313" key="3">
    <source>
        <dbReference type="Proteomes" id="UP000006039"/>
    </source>
</evidence>
<dbReference type="EnsemblFungi" id="EJT69110">
    <property type="protein sequence ID" value="EJT69110"/>
    <property type="gene ID" value="GGTG_13378"/>
</dbReference>
<reference evidence="1" key="3">
    <citation type="submission" date="2010-09" db="EMBL/GenBank/DDBJ databases">
        <title>Annotation of Gaeumannomyces graminis var. tritici R3-111a-1.</title>
        <authorList>
            <consortium name="The Broad Institute Genome Sequencing Platform"/>
            <person name="Ma L.-J."/>
            <person name="Dead R."/>
            <person name="Young S.K."/>
            <person name="Zeng Q."/>
            <person name="Gargeya S."/>
            <person name="Fitzgerald M."/>
            <person name="Haas B."/>
            <person name="Abouelleil A."/>
            <person name="Alvarado L."/>
            <person name="Arachchi H.M."/>
            <person name="Berlin A."/>
            <person name="Brown A."/>
            <person name="Chapman S.B."/>
            <person name="Chen Z."/>
            <person name="Dunbar C."/>
            <person name="Freedman E."/>
            <person name="Gearin G."/>
            <person name="Gellesch M."/>
            <person name="Goldberg J."/>
            <person name="Griggs A."/>
            <person name="Gujja S."/>
            <person name="Heiman D."/>
            <person name="Howarth C."/>
            <person name="Larson L."/>
            <person name="Lui A."/>
            <person name="MacDonald P.J.P."/>
            <person name="Mehta T."/>
            <person name="Montmayeur A."/>
            <person name="Murphy C."/>
            <person name="Neiman D."/>
            <person name="Pearson M."/>
            <person name="Priest M."/>
            <person name="Roberts A."/>
            <person name="Saif S."/>
            <person name="Shea T."/>
            <person name="Shenoy N."/>
            <person name="Sisk P."/>
            <person name="Stolte C."/>
            <person name="Sykes S."/>
            <person name="Yandava C."/>
            <person name="Wortman J."/>
            <person name="Nusbaum C."/>
            <person name="Birren B."/>
        </authorList>
    </citation>
    <scope>NUCLEOTIDE SEQUENCE</scope>
    <source>
        <strain evidence="1">R3-111a-1</strain>
    </source>
</reference>
<evidence type="ECO:0000313" key="1">
    <source>
        <dbReference type="EMBL" id="EJT69110.1"/>
    </source>
</evidence>
<reference evidence="2" key="4">
    <citation type="journal article" date="2015" name="G3 (Bethesda)">
        <title>Genome sequences of three phytopathogenic species of the Magnaporthaceae family of fungi.</title>
        <authorList>
            <person name="Okagaki L.H."/>
            <person name="Nunes C.C."/>
            <person name="Sailsbery J."/>
            <person name="Clay B."/>
            <person name="Brown D."/>
            <person name="John T."/>
            <person name="Oh Y."/>
            <person name="Young N."/>
            <person name="Fitzgerald M."/>
            <person name="Haas B.J."/>
            <person name="Zeng Q."/>
            <person name="Young S."/>
            <person name="Adiconis X."/>
            <person name="Fan L."/>
            <person name="Levin J.Z."/>
            <person name="Mitchell T.K."/>
            <person name="Okubara P.A."/>
            <person name="Farman M.L."/>
            <person name="Kohn L.M."/>
            <person name="Birren B."/>
            <person name="Ma L.-J."/>
            <person name="Dean R.A."/>
        </authorList>
    </citation>
    <scope>NUCLEOTIDE SEQUENCE</scope>
    <source>
        <strain evidence="2">R3-111a-1</strain>
    </source>
</reference>